<evidence type="ECO:0000313" key="2">
    <source>
        <dbReference type="Proteomes" id="UP000246702"/>
    </source>
</evidence>
<comment type="caution">
    <text evidence="1">The sequence shown here is derived from an EMBL/GenBank/DDBJ whole genome shotgun (WGS) entry which is preliminary data.</text>
</comment>
<gene>
    <name evidence="1" type="ORF">BO94DRAFT_532495</name>
</gene>
<dbReference type="Proteomes" id="UP000246702">
    <property type="component" value="Unassembled WGS sequence"/>
</dbReference>
<keyword evidence="2" id="KW-1185">Reference proteome</keyword>
<evidence type="ECO:0000313" key="1">
    <source>
        <dbReference type="EMBL" id="PWY93555.1"/>
    </source>
</evidence>
<proteinExistence type="predicted"/>
<accession>A0A317X5E8</accession>
<dbReference type="GeneID" id="37113273"/>
<dbReference type="RefSeq" id="XP_025470316.1">
    <property type="nucleotide sequence ID" value="XM_025611130.1"/>
</dbReference>
<organism evidence="1 2">
    <name type="scientific">Aspergillus sclerotioniger CBS 115572</name>
    <dbReference type="NCBI Taxonomy" id="1450535"/>
    <lineage>
        <taxon>Eukaryota</taxon>
        <taxon>Fungi</taxon>
        <taxon>Dikarya</taxon>
        <taxon>Ascomycota</taxon>
        <taxon>Pezizomycotina</taxon>
        <taxon>Eurotiomycetes</taxon>
        <taxon>Eurotiomycetidae</taxon>
        <taxon>Eurotiales</taxon>
        <taxon>Aspergillaceae</taxon>
        <taxon>Aspergillus</taxon>
        <taxon>Aspergillus subgen. Circumdati</taxon>
    </lineage>
</organism>
<reference evidence="1 2" key="1">
    <citation type="submission" date="2016-12" db="EMBL/GenBank/DDBJ databases">
        <title>The genomes of Aspergillus section Nigri reveals drivers in fungal speciation.</title>
        <authorList>
            <consortium name="DOE Joint Genome Institute"/>
            <person name="Vesth T.C."/>
            <person name="Nybo J."/>
            <person name="Theobald S."/>
            <person name="Brandl J."/>
            <person name="Frisvad J.C."/>
            <person name="Nielsen K.F."/>
            <person name="Lyhne E.K."/>
            <person name="Kogle M.E."/>
            <person name="Kuo A."/>
            <person name="Riley R."/>
            <person name="Clum A."/>
            <person name="Nolan M."/>
            <person name="Lipzen A."/>
            <person name="Salamov A."/>
            <person name="Henrissat B."/>
            <person name="Wiebenga A."/>
            <person name="De Vries R.P."/>
            <person name="Grigoriev I.V."/>
            <person name="Mortensen U.H."/>
            <person name="Andersen M.R."/>
            <person name="Baker S.E."/>
        </authorList>
    </citation>
    <scope>NUCLEOTIDE SEQUENCE [LARGE SCALE GENOMIC DNA]</scope>
    <source>
        <strain evidence="1 2">CBS 115572</strain>
    </source>
</reference>
<dbReference type="AlphaFoldDB" id="A0A317X5E8"/>
<name>A0A317X5E8_9EURO</name>
<protein>
    <submittedName>
        <fullName evidence="1">Uncharacterized protein</fullName>
    </submittedName>
</protein>
<sequence>MLTFEAPGQSIVPRRMLWSPQRYAKPFARRFINSWLSGWLFNGVVNSSGNLVIA</sequence>
<dbReference type="EMBL" id="MSFK01000006">
    <property type="protein sequence ID" value="PWY93555.1"/>
    <property type="molecule type" value="Genomic_DNA"/>
</dbReference>